<feature type="DNA-binding region" description="HMG box" evidence="3">
    <location>
        <begin position="27"/>
        <end position="96"/>
    </location>
</feature>
<dbReference type="PANTHER" id="PTHR45789:SF2">
    <property type="entry name" value="FI18025P1"/>
    <property type="match status" value="1"/>
</dbReference>
<protein>
    <submittedName>
        <fullName evidence="6">HMG-box</fullName>
    </submittedName>
</protein>
<reference evidence="6 7" key="1">
    <citation type="submission" date="2015-04" db="EMBL/GenBank/DDBJ databases">
        <title>Complete genome sequence of Schizopora paradoxa KUC8140, a cosmopolitan wood degrader in East Asia.</title>
        <authorList>
            <consortium name="DOE Joint Genome Institute"/>
            <person name="Min B."/>
            <person name="Park H."/>
            <person name="Jang Y."/>
            <person name="Kim J.-J."/>
            <person name="Kim K.H."/>
            <person name="Pangilinan J."/>
            <person name="Lipzen A."/>
            <person name="Riley R."/>
            <person name="Grigoriev I.V."/>
            <person name="Spatafora J.W."/>
            <person name="Choi I.-G."/>
        </authorList>
    </citation>
    <scope>NUCLEOTIDE SEQUENCE [LARGE SCALE GENOMIC DNA]</scope>
    <source>
        <strain evidence="6 7">KUC8140</strain>
    </source>
</reference>
<feature type="domain" description="HMG box" evidence="5">
    <location>
        <begin position="27"/>
        <end position="96"/>
    </location>
</feature>
<accession>A0A0H2RQ52</accession>
<dbReference type="Pfam" id="PF00505">
    <property type="entry name" value="HMG_box"/>
    <property type="match status" value="1"/>
</dbReference>
<evidence type="ECO:0000256" key="2">
    <source>
        <dbReference type="ARBA" id="ARBA00023242"/>
    </source>
</evidence>
<dbReference type="GO" id="GO:0000981">
    <property type="term" value="F:DNA-binding transcription factor activity, RNA polymerase II-specific"/>
    <property type="evidence" value="ECO:0007669"/>
    <property type="project" value="TreeGrafter"/>
</dbReference>
<dbReference type="InParanoid" id="A0A0H2RQ52"/>
<dbReference type="GO" id="GO:0005634">
    <property type="term" value="C:nucleus"/>
    <property type="evidence" value="ECO:0007669"/>
    <property type="project" value="UniProtKB-UniRule"/>
</dbReference>
<dbReference type="OrthoDB" id="6247875at2759"/>
<dbReference type="InterPro" id="IPR036910">
    <property type="entry name" value="HMG_box_dom_sf"/>
</dbReference>
<dbReference type="InterPro" id="IPR051356">
    <property type="entry name" value="SOX/SOX-like_TF"/>
</dbReference>
<keyword evidence="2 3" id="KW-0539">Nucleus</keyword>
<feature type="compositionally biased region" description="Low complexity" evidence="4">
    <location>
        <begin position="1"/>
        <end position="12"/>
    </location>
</feature>
<evidence type="ECO:0000256" key="3">
    <source>
        <dbReference type="PROSITE-ProRule" id="PRU00267"/>
    </source>
</evidence>
<feature type="non-terminal residue" evidence="6">
    <location>
        <position position="101"/>
    </location>
</feature>
<dbReference type="EMBL" id="KQ085948">
    <property type="protein sequence ID" value="KLO14100.1"/>
    <property type="molecule type" value="Genomic_DNA"/>
</dbReference>
<evidence type="ECO:0000259" key="5">
    <source>
        <dbReference type="PROSITE" id="PS50118"/>
    </source>
</evidence>
<feature type="region of interest" description="Disordered" evidence="4">
    <location>
        <begin position="1"/>
        <end position="32"/>
    </location>
</feature>
<dbReference type="SUPFAM" id="SSF47095">
    <property type="entry name" value="HMG-box"/>
    <property type="match status" value="1"/>
</dbReference>
<dbReference type="Gene3D" id="1.10.30.10">
    <property type="entry name" value="High mobility group box domain"/>
    <property type="match status" value="1"/>
</dbReference>
<keyword evidence="7" id="KW-1185">Reference proteome</keyword>
<evidence type="ECO:0000256" key="4">
    <source>
        <dbReference type="SAM" id="MobiDB-lite"/>
    </source>
</evidence>
<evidence type="ECO:0000256" key="1">
    <source>
        <dbReference type="ARBA" id="ARBA00023125"/>
    </source>
</evidence>
<dbReference type="AlphaFoldDB" id="A0A0H2RQ52"/>
<name>A0A0H2RQ52_9AGAM</name>
<dbReference type="CDD" id="cd01389">
    <property type="entry name" value="HMG-box_ROX1-like"/>
    <property type="match status" value="1"/>
</dbReference>
<dbReference type="GO" id="GO:0000978">
    <property type="term" value="F:RNA polymerase II cis-regulatory region sequence-specific DNA binding"/>
    <property type="evidence" value="ECO:0007669"/>
    <property type="project" value="TreeGrafter"/>
</dbReference>
<keyword evidence="1 3" id="KW-0238">DNA-binding</keyword>
<dbReference type="SMART" id="SM00398">
    <property type="entry name" value="HMG"/>
    <property type="match status" value="1"/>
</dbReference>
<dbReference type="InterPro" id="IPR009071">
    <property type="entry name" value="HMG_box_dom"/>
</dbReference>
<gene>
    <name evidence="6" type="ORF">SCHPADRAFT_826930</name>
</gene>
<evidence type="ECO:0000313" key="6">
    <source>
        <dbReference type="EMBL" id="KLO14100.1"/>
    </source>
</evidence>
<organism evidence="6 7">
    <name type="scientific">Schizopora paradoxa</name>
    <dbReference type="NCBI Taxonomy" id="27342"/>
    <lineage>
        <taxon>Eukaryota</taxon>
        <taxon>Fungi</taxon>
        <taxon>Dikarya</taxon>
        <taxon>Basidiomycota</taxon>
        <taxon>Agaricomycotina</taxon>
        <taxon>Agaricomycetes</taxon>
        <taxon>Hymenochaetales</taxon>
        <taxon>Schizoporaceae</taxon>
        <taxon>Schizopora</taxon>
    </lineage>
</organism>
<evidence type="ECO:0000313" key="7">
    <source>
        <dbReference type="Proteomes" id="UP000053477"/>
    </source>
</evidence>
<dbReference type="PROSITE" id="PS50118">
    <property type="entry name" value="HMG_BOX_2"/>
    <property type="match status" value="1"/>
</dbReference>
<dbReference type="STRING" id="27342.A0A0H2RQ52"/>
<dbReference type="Proteomes" id="UP000053477">
    <property type="component" value="Unassembled WGS sequence"/>
</dbReference>
<dbReference type="PANTHER" id="PTHR45789">
    <property type="entry name" value="FI18025P1"/>
    <property type="match status" value="1"/>
</dbReference>
<proteinExistence type="predicted"/>
<sequence>MSSLANSNSSSSRPRRRRRDSSGNEHIPRPPNAFMLYRQNFVHQRHVPGSIETNHNSLSRIVGDCWKQLPASEKKVWEEMAERKKAEHKKRYPDYRFQPKH</sequence>